<keyword evidence="3" id="KW-1185">Reference proteome</keyword>
<evidence type="ECO:0000313" key="3">
    <source>
        <dbReference type="Proteomes" id="UP000076837"/>
    </source>
</evidence>
<dbReference type="Proteomes" id="UP000076837">
    <property type="component" value="Unassembled WGS sequence"/>
</dbReference>
<dbReference type="InterPro" id="IPR032675">
    <property type="entry name" value="LRR_dom_sf"/>
</dbReference>
<dbReference type="OrthoDB" id="2305901at2759"/>
<accession>A0A163B988</accession>
<dbReference type="Gene3D" id="3.80.10.10">
    <property type="entry name" value="Ribonuclease Inhibitor"/>
    <property type="match status" value="1"/>
</dbReference>
<feature type="region of interest" description="Disordered" evidence="1">
    <location>
        <begin position="694"/>
        <end position="719"/>
    </location>
</feature>
<gene>
    <name evidence="2" type="ORF">ST47_g7258</name>
</gene>
<dbReference type="SUPFAM" id="SSF52047">
    <property type="entry name" value="RNI-like"/>
    <property type="match status" value="1"/>
</dbReference>
<comment type="caution">
    <text evidence="2">The sequence shown here is derived from an EMBL/GenBank/DDBJ whole genome shotgun (WGS) entry which is preliminary data.</text>
</comment>
<proteinExistence type="predicted"/>
<sequence>MAHAEATANRKILTLILHHLADISDKRRHQRSPEYPVELLEVRHSLLPAILVNSLWAEAGTSIAWKQTPDVSALRWMQPSRRQIYANKIEHVQLSDAADEGGEDYEYLRDLEWPKLKSLEVDLDWRLHQHHLRALLHADLENLTVTGAQSGGSSYVAQVTLPALFGPCRKLKRIQFGPDTFSPQDPIYANQLAYHFDLLPELEEIDVLMSSIVGKDFLFGHLSKRSGLNSLAIDLDPGLRLLPLFTGPNALHKPFASLERLQIVCDPEIALALPCHLFALKELRLAVERLPSGEIRLSDLSILDDVVTSLLACPNLELLEINVGNLAIGFPTAQLNLLVSGTGLVKLTACCPKLRSIDLAALDPSAIDGSGISSAHFEEFCKGLPHLEELSLKMHPTTATILQTTALPSLARHCPKLEVLRMGIPLQLPNLPLYGTTIHPTVDASDLITPPQTKEERRPDSHQAMSSTMKLIAALDTPSATPPAALVPMFSNLTHLSIARPETILSKGPCVTLDAEEDLIHAWAQSIFTHFPLLQQLEAWGDCTGRDRRSMTYVLPMEDVLETTWEFLSGIEQSLWQDGDEEGEVDLLSPASLGGDAAERSLEEVNMPLGIEDDAVTDLAGFERAWNPTLYDLRQLYVLQYHPVTVPRSSRVILAHSSRRRPTRSPSLSWVLAATHGAGSALAGRSFSLVHVPDHSPKPGAGRETNDMDTSRWEMARNR</sequence>
<dbReference type="EMBL" id="JYNV01000242">
    <property type="protein sequence ID" value="KZM21635.1"/>
    <property type="molecule type" value="Genomic_DNA"/>
</dbReference>
<evidence type="ECO:0000256" key="1">
    <source>
        <dbReference type="SAM" id="MobiDB-lite"/>
    </source>
</evidence>
<organism evidence="2 3">
    <name type="scientific">Didymella rabiei</name>
    <name type="common">Chickpea ascochyta blight fungus</name>
    <name type="synonym">Mycosphaerella rabiei</name>
    <dbReference type="NCBI Taxonomy" id="5454"/>
    <lineage>
        <taxon>Eukaryota</taxon>
        <taxon>Fungi</taxon>
        <taxon>Dikarya</taxon>
        <taxon>Ascomycota</taxon>
        <taxon>Pezizomycotina</taxon>
        <taxon>Dothideomycetes</taxon>
        <taxon>Pleosporomycetidae</taxon>
        <taxon>Pleosporales</taxon>
        <taxon>Pleosporineae</taxon>
        <taxon>Didymellaceae</taxon>
        <taxon>Ascochyta</taxon>
    </lineage>
</organism>
<dbReference type="PANTHER" id="PTHR38926:SF5">
    <property type="entry name" value="F-BOX AND LEUCINE-RICH REPEAT PROTEIN 6"/>
    <property type="match status" value="1"/>
</dbReference>
<evidence type="ECO:0000313" key="2">
    <source>
        <dbReference type="EMBL" id="KZM21635.1"/>
    </source>
</evidence>
<name>A0A163B988_DIDRA</name>
<dbReference type="AlphaFoldDB" id="A0A163B988"/>
<dbReference type="PANTHER" id="PTHR38926">
    <property type="entry name" value="F-BOX DOMAIN CONTAINING PROTEIN, EXPRESSED"/>
    <property type="match status" value="1"/>
</dbReference>
<feature type="compositionally biased region" description="Basic and acidic residues" evidence="1">
    <location>
        <begin position="704"/>
        <end position="719"/>
    </location>
</feature>
<feature type="region of interest" description="Disordered" evidence="1">
    <location>
        <begin position="444"/>
        <end position="463"/>
    </location>
</feature>
<protein>
    <submittedName>
        <fullName evidence="2">Uncharacterized protein</fullName>
    </submittedName>
</protein>
<reference evidence="2 3" key="1">
    <citation type="journal article" date="2016" name="Sci. Rep.">
        <title>Draft genome sequencing and secretome analysis of fungal phytopathogen Ascochyta rabiei provides insight into the necrotrophic effector repertoire.</title>
        <authorList>
            <person name="Verma S."/>
            <person name="Gazara R.K."/>
            <person name="Nizam S."/>
            <person name="Parween S."/>
            <person name="Chattopadhyay D."/>
            <person name="Verma P.K."/>
        </authorList>
    </citation>
    <scope>NUCLEOTIDE SEQUENCE [LARGE SCALE GENOMIC DNA]</scope>
    <source>
        <strain evidence="2 3">ArDII</strain>
    </source>
</reference>